<evidence type="ECO:0000256" key="1">
    <source>
        <dbReference type="ARBA" id="ARBA00022448"/>
    </source>
</evidence>
<dbReference type="NCBIfam" id="TIGR01727">
    <property type="entry name" value="oligo_HPY"/>
    <property type="match status" value="1"/>
</dbReference>
<evidence type="ECO:0000256" key="2">
    <source>
        <dbReference type="ARBA" id="ARBA00022741"/>
    </source>
</evidence>
<name>A0A1G6KUW9_9BACT</name>
<dbReference type="PROSITE" id="PS50893">
    <property type="entry name" value="ABC_TRANSPORTER_2"/>
    <property type="match status" value="1"/>
</dbReference>
<dbReference type="InterPro" id="IPR003439">
    <property type="entry name" value="ABC_transporter-like_ATP-bd"/>
</dbReference>
<proteinExistence type="predicted"/>
<dbReference type="PANTHER" id="PTHR43776">
    <property type="entry name" value="TRANSPORT ATP-BINDING PROTEIN"/>
    <property type="match status" value="1"/>
</dbReference>
<dbReference type="CDD" id="cd03257">
    <property type="entry name" value="ABC_NikE_OppD_transporters"/>
    <property type="match status" value="1"/>
</dbReference>
<dbReference type="SMART" id="SM00382">
    <property type="entry name" value="AAA"/>
    <property type="match status" value="1"/>
</dbReference>
<dbReference type="InterPro" id="IPR050319">
    <property type="entry name" value="ABC_transp_ATP-bind"/>
</dbReference>
<gene>
    <name evidence="5" type="ORF">SAMN04488588_0878</name>
</gene>
<reference evidence="5 6" key="1">
    <citation type="submission" date="2016-10" db="EMBL/GenBank/DDBJ databases">
        <authorList>
            <person name="de Groot N.N."/>
        </authorList>
    </citation>
    <scope>NUCLEOTIDE SEQUENCE [LARGE SCALE GENOMIC DNA]</scope>
    <source>
        <strain evidence="5 6">WG14</strain>
    </source>
</reference>
<feature type="domain" description="ABC transporter" evidence="4">
    <location>
        <begin position="6"/>
        <end position="256"/>
    </location>
</feature>
<evidence type="ECO:0000313" key="6">
    <source>
        <dbReference type="Proteomes" id="UP000199322"/>
    </source>
</evidence>
<keyword evidence="2" id="KW-0547">Nucleotide-binding</keyword>
<keyword evidence="3 5" id="KW-0067">ATP-binding</keyword>
<dbReference type="SUPFAM" id="SSF52540">
    <property type="entry name" value="P-loop containing nucleoside triphosphate hydrolases"/>
    <property type="match status" value="1"/>
</dbReference>
<dbReference type="Pfam" id="PF08352">
    <property type="entry name" value="oligo_HPY"/>
    <property type="match status" value="1"/>
</dbReference>
<dbReference type="InterPro" id="IPR003593">
    <property type="entry name" value="AAA+_ATPase"/>
</dbReference>
<dbReference type="STRING" id="28234.SAMN04488588_0878"/>
<dbReference type="AlphaFoldDB" id="A0A1G6KUW9"/>
<dbReference type="FunFam" id="3.40.50.300:FF:000016">
    <property type="entry name" value="Oligopeptide ABC transporter ATP-binding component"/>
    <property type="match status" value="1"/>
</dbReference>
<keyword evidence="6" id="KW-1185">Reference proteome</keyword>
<dbReference type="InterPro" id="IPR013563">
    <property type="entry name" value="Oligopep_ABC_C"/>
</dbReference>
<evidence type="ECO:0000256" key="3">
    <source>
        <dbReference type="ARBA" id="ARBA00022840"/>
    </source>
</evidence>
<dbReference type="GO" id="GO:0016887">
    <property type="term" value="F:ATP hydrolysis activity"/>
    <property type="evidence" value="ECO:0007669"/>
    <property type="project" value="InterPro"/>
</dbReference>
<dbReference type="Proteomes" id="UP000199322">
    <property type="component" value="Unassembled WGS sequence"/>
</dbReference>
<dbReference type="Gene3D" id="3.40.50.300">
    <property type="entry name" value="P-loop containing nucleotide triphosphate hydrolases"/>
    <property type="match status" value="1"/>
</dbReference>
<evidence type="ECO:0000259" key="4">
    <source>
        <dbReference type="PROSITE" id="PS50893"/>
    </source>
</evidence>
<dbReference type="InterPro" id="IPR027417">
    <property type="entry name" value="P-loop_NTPase"/>
</dbReference>
<accession>A0A1G6KUW9</accession>
<dbReference type="PANTHER" id="PTHR43776:SF8">
    <property type="entry name" value="ABC TRANSPORTER, ATP-BINDING PROTEIN"/>
    <property type="match status" value="1"/>
</dbReference>
<dbReference type="RefSeq" id="WP_091403128.1">
    <property type="nucleotide sequence ID" value="NZ_FMYV01000003.1"/>
</dbReference>
<organism evidence="5 6">
    <name type="scientific">Geotoga petraea</name>
    <dbReference type="NCBI Taxonomy" id="28234"/>
    <lineage>
        <taxon>Bacteria</taxon>
        <taxon>Thermotogati</taxon>
        <taxon>Thermotogota</taxon>
        <taxon>Thermotogae</taxon>
        <taxon>Petrotogales</taxon>
        <taxon>Petrotogaceae</taxon>
        <taxon>Geotoga</taxon>
    </lineage>
</organism>
<evidence type="ECO:0000313" key="5">
    <source>
        <dbReference type="EMBL" id="SDC34166.1"/>
    </source>
</evidence>
<keyword evidence="1" id="KW-0813">Transport</keyword>
<dbReference type="GO" id="GO:0055085">
    <property type="term" value="P:transmembrane transport"/>
    <property type="evidence" value="ECO:0007669"/>
    <property type="project" value="UniProtKB-ARBA"/>
</dbReference>
<dbReference type="GO" id="GO:0015833">
    <property type="term" value="P:peptide transport"/>
    <property type="evidence" value="ECO:0007669"/>
    <property type="project" value="InterPro"/>
</dbReference>
<dbReference type="GO" id="GO:0005524">
    <property type="term" value="F:ATP binding"/>
    <property type="evidence" value="ECO:0007669"/>
    <property type="project" value="UniProtKB-KW"/>
</dbReference>
<dbReference type="Pfam" id="PF00005">
    <property type="entry name" value="ABC_tran"/>
    <property type="match status" value="1"/>
</dbReference>
<protein>
    <submittedName>
        <fullName evidence="5">Oligopeptide transport system ATP-binding protein</fullName>
    </submittedName>
</protein>
<dbReference type="EMBL" id="FMYV01000003">
    <property type="protein sequence ID" value="SDC34166.1"/>
    <property type="molecule type" value="Genomic_DNA"/>
</dbReference>
<sequence length="326" mass="37507">MSEYIYEVENLKKFFKSPKKSLFKKRDVLKAVNGINFKIKKGETFGLVGESGCGKTTTGYSLIKLYEPDEGKLIFKGKDVTNIKGDELKKFRSNVQIVFQDPYSSLNPKKKIGWILEEPLKAHGYKDKKERYEKVLAMLKEVGFNEEYYKRYPHELSGGQRQRIMIIHALMLNPDFIILDEAVSALDVSVQSQILNLLNKLQKEFDLTYLFISHNLNVVHYISDRIAVMYMGEIVELATADEIYHSPKHPYTKALFSAIPKITKEGTKRIILSGEMPDPSNPPKGCKFHTRCNFVKDKCKNEVPGDYEINKGHEVKCFLYLDGEEE</sequence>